<dbReference type="Pfam" id="PF12864">
    <property type="entry name" value="DUF3822"/>
    <property type="match status" value="1"/>
</dbReference>
<evidence type="ECO:0000313" key="2">
    <source>
        <dbReference type="Proteomes" id="UP000823598"/>
    </source>
</evidence>
<name>A0A9D9NKQ3_9BACT</name>
<gene>
    <name evidence="1" type="ORF">IAB88_08815</name>
</gene>
<reference evidence="1" key="2">
    <citation type="journal article" date="2021" name="PeerJ">
        <title>Extensive microbial diversity within the chicken gut microbiome revealed by metagenomics and culture.</title>
        <authorList>
            <person name="Gilroy R."/>
            <person name="Ravi A."/>
            <person name="Getino M."/>
            <person name="Pursley I."/>
            <person name="Horton D.L."/>
            <person name="Alikhan N.F."/>
            <person name="Baker D."/>
            <person name="Gharbi K."/>
            <person name="Hall N."/>
            <person name="Watson M."/>
            <person name="Adriaenssens E.M."/>
            <person name="Foster-Nyarko E."/>
            <person name="Jarju S."/>
            <person name="Secka A."/>
            <person name="Antonio M."/>
            <person name="Oren A."/>
            <person name="Chaudhuri R.R."/>
            <person name="La Ragione R."/>
            <person name="Hildebrand F."/>
            <person name="Pallen M.J."/>
        </authorList>
    </citation>
    <scope>NUCLEOTIDE SEQUENCE</scope>
    <source>
        <strain evidence="1">6919</strain>
    </source>
</reference>
<dbReference type="EMBL" id="JADIMC010000101">
    <property type="protein sequence ID" value="MBO8477077.1"/>
    <property type="molecule type" value="Genomic_DNA"/>
</dbReference>
<accession>A0A9D9NKQ3</accession>
<comment type="caution">
    <text evidence="1">The sequence shown here is derived from an EMBL/GenBank/DDBJ whole genome shotgun (WGS) entry which is preliminary data.</text>
</comment>
<proteinExistence type="predicted"/>
<reference evidence="1" key="1">
    <citation type="submission" date="2020-10" db="EMBL/GenBank/DDBJ databases">
        <authorList>
            <person name="Gilroy R."/>
        </authorList>
    </citation>
    <scope>NUCLEOTIDE SEQUENCE</scope>
    <source>
        <strain evidence="1">6919</strain>
    </source>
</reference>
<dbReference type="Proteomes" id="UP000823598">
    <property type="component" value="Unassembled WGS sequence"/>
</dbReference>
<dbReference type="InterPro" id="IPR024213">
    <property type="entry name" value="DUF3822"/>
</dbReference>
<dbReference type="CDD" id="cd24013">
    <property type="entry name" value="ASKHA_ATPase_BT3980-like"/>
    <property type="match status" value="1"/>
</dbReference>
<evidence type="ECO:0000313" key="1">
    <source>
        <dbReference type="EMBL" id="MBO8477077.1"/>
    </source>
</evidence>
<dbReference type="Gene3D" id="3.30.420.250">
    <property type="match status" value="1"/>
</dbReference>
<dbReference type="AlphaFoldDB" id="A0A9D9NKQ3"/>
<sequence>MEEATGTDINTLEILHPEVWSLAIRISSGNLSYAIHSRMEDNSLVYGNITLTENATGIKEIETAIYDNRFFLYEYERRTILLESPHFLIVPDEFSAENRQEECERYYRYLYPDDKYIIRTDHIDNSAVTMAYGISQELDSFLRRTFDNPPIMHSLTPIVQFFKKRDSFGSTNKMYAYLYNGTVEILGIRSNKIVFANFFKFTEINDAFYYIMNVWHTIGFDCANDEMHILGEKQYRKTLLAELRRYIRNVIQSIFPAQLLRLGKNAMNAPFDLIILPLCE</sequence>
<organism evidence="1 2">
    <name type="scientific">Candidatus Limisoma faecipullorum</name>
    <dbReference type="NCBI Taxonomy" id="2840854"/>
    <lineage>
        <taxon>Bacteria</taxon>
        <taxon>Pseudomonadati</taxon>
        <taxon>Bacteroidota</taxon>
        <taxon>Bacteroidia</taxon>
        <taxon>Bacteroidales</taxon>
        <taxon>Candidatus Limisoma</taxon>
    </lineage>
</organism>
<protein>
    <submittedName>
        <fullName evidence="1">DUF3822 family protein</fullName>
    </submittedName>
</protein>
<dbReference type="Gene3D" id="3.30.420.260">
    <property type="match status" value="1"/>
</dbReference>